<evidence type="ECO:0000259" key="5">
    <source>
        <dbReference type="PROSITE" id="PS50106"/>
    </source>
</evidence>
<sequence>MAKKILQAVIFGLFCAALILFVFPWANTQVKKFNLFQPEIASYHDAVKAASPAVVNIYTQILDNSSESGMRLNLGSGVIMTDAGYILTNNHVIKDGYQIDVYLQNGKRFNAYVVGYDVLTDLAVLKINAENLPTIPQNNKRELRVGDVVLAIGNPYNLGQSVTQGIISATGRNTLSDRTRQNFIQTDAPISKGNSGGALINTAGELIGINTISLKNSGEIKELSVTGTDAIAEGLNFAIPINQAIGIMKKIIKDGRVIRGYFGVSSDLFYSAEQLGVERGVLITGVAANGPAEKAGIHVGDIVLRIDKVEAVSPSQMMEVLGNISPNTKVRVVVLRQGKQLEFDVVIGEFPDVQINDE</sequence>
<keyword evidence="2" id="KW-0645">Protease</keyword>
<dbReference type="SUPFAM" id="SSF50156">
    <property type="entry name" value="PDZ domain-like"/>
    <property type="match status" value="1"/>
</dbReference>
<dbReference type="PANTHER" id="PTHR22939">
    <property type="entry name" value="SERINE PROTEASE FAMILY S1C HTRA-RELATED"/>
    <property type="match status" value="1"/>
</dbReference>
<dbReference type="PRINTS" id="PR00834">
    <property type="entry name" value="PROTEASES2C"/>
</dbReference>
<keyword evidence="3" id="KW-0378">Hydrolase</keyword>
<protein>
    <submittedName>
        <fullName evidence="6">Outer membrane-stress sensor serine endopeptidase DegS</fullName>
    </submittedName>
</protein>
<evidence type="ECO:0000256" key="1">
    <source>
        <dbReference type="ARBA" id="ARBA00010541"/>
    </source>
</evidence>
<dbReference type="PROSITE" id="PS50106">
    <property type="entry name" value="PDZ"/>
    <property type="match status" value="1"/>
</dbReference>
<dbReference type="Pfam" id="PF13180">
    <property type="entry name" value="PDZ_2"/>
    <property type="match status" value="1"/>
</dbReference>
<dbReference type="SUPFAM" id="SSF50494">
    <property type="entry name" value="Trypsin-like serine proteases"/>
    <property type="match status" value="1"/>
</dbReference>
<dbReference type="GO" id="GO:0006515">
    <property type="term" value="P:protein quality control for misfolded or incompletely synthesized proteins"/>
    <property type="evidence" value="ECO:0007669"/>
    <property type="project" value="TreeGrafter"/>
</dbReference>
<evidence type="ECO:0000313" key="7">
    <source>
        <dbReference type="Proteomes" id="UP000244920"/>
    </source>
</evidence>
<dbReference type="Pfam" id="PF13365">
    <property type="entry name" value="Trypsin_2"/>
    <property type="match status" value="1"/>
</dbReference>
<dbReference type="KEGG" id="apor:DDU33_07570"/>
<dbReference type="InterPro" id="IPR009003">
    <property type="entry name" value="Peptidase_S1_PA"/>
</dbReference>
<evidence type="ECO:0000313" key="6">
    <source>
        <dbReference type="EMBL" id="AWI51350.1"/>
    </source>
</evidence>
<dbReference type="SMART" id="SM00228">
    <property type="entry name" value="PDZ"/>
    <property type="match status" value="1"/>
</dbReference>
<dbReference type="InterPro" id="IPR036034">
    <property type="entry name" value="PDZ_sf"/>
</dbReference>
<dbReference type="Proteomes" id="UP000244920">
    <property type="component" value="Chromosome"/>
</dbReference>
<reference evidence="7" key="1">
    <citation type="submission" date="2018-05" db="EMBL/GenBank/DDBJ databases">
        <title>Complete genome sequence of Actinobacillus porcitonsillarum reference strain 9953L55 (CCUG 46996).</title>
        <authorList>
            <person name="Dona V."/>
            <person name="Perreten V."/>
        </authorList>
    </citation>
    <scope>NUCLEOTIDE SEQUENCE [LARGE SCALE GENOMIC DNA]</scope>
    <source>
        <strain evidence="7">9953L55</strain>
    </source>
</reference>
<evidence type="ECO:0000256" key="2">
    <source>
        <dbReference type="ARBA" id="ARBA00022670"/>
    </source>
</evidence>
<dbReference type="RefSeq" id="WP_108924170.1">
    <property type="nucleotide sequence ID" value="NZ_CP029206.1"/>
</dbReference>
<accession>A0A2U8FK14</accession>
<dbReference type="Gene3D" id="2.30.42.10">
    <property type="match status" value="1"/>
</dbReference>
<keyword evidence="4" id="KW-0720">Serine protease</keyword>
<gene>
    <name evidence="6" type="ORF">DDU33_07570</name>
</gene>
<comment type="similarity">
    <text evidence="1">Belongs to the peptidase S1C family.</text>
</comment>
<dbReference type="FunFam" id="2.40.10.10:FF:000001">
    <property type="entry name" value="Periplasmic serine protease DegS"/>
    <property type="match status" value="1"/>
</dbReference>
<organism evidence="6 7">
    <name type="scientific">Actinobacillus porcitonsillarum</name>
    <dbReference type="NCBI Taxonomy" id="189834"/>
    <lineage>
        <taxon>Bacteria</taxon>
        <taxon>Pseudomonadati</taxon>
        <taxon>Pseudomonadota</taxon>
        <taxon>Gammaproteobacteria</taxon>
        <taxon>Pasteurellales</taxon>
        <taxon>Pasteurellaceae</taxon>
        <taxon>Actinobacillus</taxon>
    </lineage>
</organism>
<proteinExistence type="inferred from homology"/>
<dbReference type="GO" id="GO:0004252">
    <property type="term" value="F:serine-type endopeptidase activity"/>
    <property type="evidence" value="ECO:0007669"/>
    <property type="project" value="InterPro"/>
</dbReference>
<dbReference type="InterPro" id="IPR001478">
    <property type="entry name" value="PDZ"/>
</dbReference>
<dbReference type="InterPro" id="IPR001940">
    <property type="entry name" value="Peptidase_S1C"/>
</dbReference>
<keyword evidence="7" id="KW-1185">Reference proteome</keyword>
<dbReference type="GO" id="GO:0042597">
    <property type="term" value="C:periplasmic space"/>
    <property type="evidence" value="ECO:0007669"/>
    <property type="project" value="TreeGrafter"/>
</dbReference>
<evidence type="ECO:0000256" key="3">
    <source>
        <dbReference type="ARBA" id="ARBA00022801"/>
    </source>
</evidence>
<dbReference type="AlphaFoldDB" id="A0A2U8FK14"/>
<dbReference type="InterPro" id="IPR043504">
    <property type="entry name" value="Peptidase_S1_PA_chymotrypsin"/>
</dbReference>
<evidence type="ECO:0000256" key="4">
    <source>
        <dbReference type="ARBA" id="ARBA00022825"/>
    </source>
</evidence>
<feature type="domain" description="PDZ" evidence="5">
    <location>
        <begin position="251"/>
        <end position="336"/>
    </location>
</feature>
<dbReference type="Gene3D" id="2.40.10.10">
    <property type="entry name" value="Trypsin-like serine proteases"/>
    <property type="match status" value="2"/>
</dbReference>
<dbReference type="PANTHER" id="PTHR22939:SF101">
    <property type="entry name" value="PERIPLASMIC PH-DEPENDENT SERINE ENDOPROTEASE DEGQ"/>
    <property type="match status" value="1"/>
</dbReference>
<name>A0A2U8FK14_9PAST</name>
<dbReference type="EMBL" id="CP029206">
    <property type="protein sequence ID" value="AWI51350.1"/>
    <property type="molecule type" value="Genomic_DNA"/>
</dbReference>